<gene>
    <name evidence="2" type="ORF">QX99_01788</name>
</gene>
<evidence type="ECO:0000313" key="2">
    <source>
        <dbReference type="EMBL" id="KIU19767.1"/>
    </source>
</evidence>
<dbReference type="RefSeq" id="WP_043711948.1">
    <property type="nucleotide sequence ID" value="NZ_JALOCT010000001.1"/>
</dbReference>
<evidence type="ECO:0000313" key="3">
    <source>
        <dbReference type="Proteomes" id="UP000032287"/>
    </source>
</evidence>
<keyword evidence="1" id="KW-0472">Membrane</keyword>
<evidence type="ECO:0000256" key="1">
    <source>
        <dbReference type="SAM" id="Phobius"/>
    </source>
</evidence>
<dbReference type="AlphaFoldDB" id="A0A0D1LM43"/>
<reference evidence="2 3" key="1">
    <citation type="journal article" date="2015" name="Microbiology (Mosc.)">
        <title>Genomics of the Weissella cibaria species with an examination of its metabolic traits.</title>
        <authorList>
            <person name="Lynch K.M."/>
            <person name="Lucid A."/>
            <person name="Arendt E.K."/>
            <person name="Sleator R.D."/>
            <person name="Lucey B."/>
            <person name="Coffey A."/>
        </authorList>
    </citation>
    <scope>NUCLEOTIDE SEQUENCE [LARGE SCALE GENOMIC DNA]</scope>
    <source>
        <strain evidence="2 3">MG1</strain>
    </source>
</reference>
<protein>
    <submittedName>
        <fullName evidence="2">Uncharacterized protein</fullName>
    </submittedName>
</protein>
<proteinExistence type="predicted"/>
<keyword evidence="3" id="KW-1185">Reference proteome</keyword>
<dbReference type="PATRIC" id="fig|137591.25.peg.1759"/>
<dbReference type="Proteomes" id="UP000032287">
    <property type="component" value="Unassembled WGS sequence"/>
</dbReference>
<feature type="transmembrane region" description="Helical" evidence="1">
    <location>
        <begin position="87"/>
        <end position="108"/>
    </location>
</feature>
<feature type="transmembrane region" description="Helical" evidence="1">
    <location>
        <begin position="51"/>
        <end position="75"/>
    </location>
</feature>
<name>A0A0D1LM43_9LACO</name>
<comment type="caution">
    <text evidence="2">The sequence shown here is derived from an EMBL/GenBank/DDBJ whole genome shotgun (WGS) entry which is preliminary data.</text>
</comment>
<organism evidence="2 3">
    <name type="scientific">Weissella cibaria</name>
    <dbReference type="NCBI Taxonomy" id="137591"/>
    <lineage>
        <taxon>Bacteria</taxon>
        <taxon>Bacillati</taxon>
        <taxon>Bacillota</taxon>
        <taxon>Bacilli</taxon>
        <taxon>Lactobacillales</taxon>
        <taxon>Lactobacillaceae</taxon>
        <taxon>Weissella</taxon>
    </lineage>
</organism>
<keyword evidence="1" id="KW-1133">Transmembrane helix</keyword>
<keyword evidence="1" id="KW-0812">Transmembrane</keyword>
<sequence precursor="true">MESVANVVKRPKTQKVLVGAGTALFTMSQVMVANAAALEETAKSTGSKVITFLILLTVVLGAIGAALGIAMMASGNQMLQAAGTKKILIGLGAIVGILVLGLGVTWIVQTVTGAGGGFTWTWPF</sequence>
<accession>A0A0D1LM43</accession>
<dbReference type="EMBL" id="JWHU01000034">
    <property type="protein sequence ID" value="KIU19767.1"/>
    <property type="molecule type" value="Genomic_DNA"/>
</dbReference>